<dbReference type="Proteomes" id="UP000054248">
    <property type="component" value="Unassembled WGS sequence"/>
</dbReference>
<proteinExistence type="predicted"/>
<dbReference type="AlphaFoldDB" id="A0A0C3Q476"/>
<feature type="non-terminal residue" evidence="5">
    <location>
        <position position="1"/>
    </location>
</feature>
<dbReference type="GO" id="GO:0005634">
    <property type="term" value="C:nucleus"/>
    <property type="evidence" value="ECO:0007669"/>
    <property type="project" value="UniProtKB-UniRule"/>
</dbReference>
<dbReference type="STRING" id="1051891.A0A0C3Q476"/>
<evidence type="ECO:0000256" key="3">
    <source>
        <dbReference type="PROSITE-ProRule" id="PRU00267"/>
    </source>
</evidence>
<protein>
    <recommendedName>
        <fullName evidence="4">HMG box domain-containing protein</fullName>
    </recommendedName>
</protein>
<evidence type="ECO:0000313" key="5">
    <source>
        <dbReference type="EMBL" id="KIO23685.1"/>
    </source>
</evidence>
<evidence type="ECO:0000256" key="2">
    <source>
        <dbReference type="ARBA" id="ARBA00023242"/>
    </source>
</evidence>
<dbReference type="InterPro" id="IPR036910">
    <property type="entry name" value="HMG_box_dom_sf"/>
</dbReference>
<dbReference type="Gene3D" id="1.10.30.10">
    <property type="entry name" value="High mobility group box domain"/>
    <property type="match status" value="1"/>
</dbReference>
<dbReference type="SUPFAM" id="SSF47095">
    <property type="entry name" value="HMG-box"/>
    <property type="match status" value="1"/>
</dbReference>
<dbReference type="HOGENOM" id="CLU_082854_6_2_1"/>
<organism evidence="5 6">
    <name type="scientific">Tulasnella calospora MUT 4182</name>
    <dbReference type="NCBI Taxonomy" id="1051891"/>
    <lineage>
        <taxon>Eukaryota</taxon>
        <taxon>Fungi</taxon>
        <taxon>Dikarya</taxon>
        <taxon>Basidiomycota</taxon>
        <taxon>Agaricomycotina</taxon>
        <taxon>Agaricomycetes</taxon>
        <taxon>Cantharellales</taxon>
        <taxon>Tulasnellaceae</taxon>
        <taxon>Tulasnella</taxon>
    </lineage>
</organism>
<dbReference type="EMBL" id="KN823079">
    <property type="protein sequence ID" value="KIO23685.1"/>
    <property type="molecule type" value="Genomic_DNA"/>
</dbReference>
<dbReference type="PANTHER" id="PTHR45789">
    <property type="entry name" value="FI18025P1"/>
    <property type="match status" value="1"/>
</dbReference>
<dbReference type="GO" id="GO:0000981">
    <property type="term" value="F:DNA-binding transcription factor activity, RNA polymerase II-specific"/>
    <property type="evidence" value="ECO:0007669"/>
    <property type="project" value="TreeGrafter"/>
</dbReference>
<reference evidence="6" key="2">
    <citation type="submission" date="2015-01" db="EMBL/GenBank/DDBJ databases">
        <title>Evolutionary Origins and Diversification of the Mycorrhizal Mutualists.</title>
        <authorList>
            <consortium name="DOE Joint Genome Institute"/>
            <consortium name="Mycorrhizal Genomics Consortium"/>
            <person name="Kohler A."/>
            <person name="Kuo A."/>
            <person name="Nagy L.G."/>
            <person name="Floudas D."/>
            <person name="Copeland A."/>
            <person name="Barry K.W."/>
            <person name="Cichocki N."/>
            <person name="Veneault-Fourrey C."/>
            <person name="LaButti K."/>
            <person name="Lindquist E.A."/>
            <person name="Lipzen A."/>
            <person name="Lundell T."/>
            <person name="Morin E."/>
            <person name="Murat C."/>
            <person name="Riley R."/>
            <person name="Ohm R."/>
            <person name="Sun H."/>
            <person name="Tunlid A."/>
            <person name="Henrissat B."/>
            <person name="Grigoriev I.V."/>
            <person name="Hibbett D.S."/>
            <person name="Martin F."/>
        </authorList>
    </citation>
    <scope>NUCLEOTIDE SEQUENCE [LARGE SCALE GENOMIC DNA]</scope>
    <source>
        <strain evidence="6">MUT 4182</strain>
    </source>
</reference>
<evidence type="ECO:0000259" key="4">
    <source>
        <dbReference type="PROSITE" id="PS50118"/>
    </source>
</evidence>
<accession>A0A0C3Q476</accession>
<keyword evidence="2 3" id="KW-0539">Nucleus</keyword>
<dbReference type="PANTHER" id="PTHR45789:SF2">
    <property type="entry name" value="FI18025P1"/>
    <property type="match status" value="1"/>
</dbReference>
<dbReference type="GO" id="GO:0000978">
    <property type="term" value="F:RNA polymerase II cis-regulatory region sequence-specific DNA binding"/>
    <property type="evidence" value="ECO:0007669"/>
    <property type="project" value="TreeGrafter"/>
</dbReference>
<dbReference type="OrthoDB" id="6247875at2759"/>
<sequence>SHAKKQPDGHVKRPRNAFINFRCKLVSIHSCRDFSFDRGNWLIVGRVWNKFRKEDKAYFEEEARIEKEIHHQLHPDYRYAP</sequence>
<dbReference type="InterPro" id="IPR009071">
    <property type="entry name" value="HMG_box_dom"/>
</dbReference>
<feature type="domain" description="HMG box" evidence="4">
    <location>
        <begin position="11"/>
        <end position="78"/>
    </location>
</feature>
<dbReference type="InterPro" id="IPR051356">
    <property type="entry name" value="SOX/SOX-like_TF"/>
</dbReference>
<keyword evidence="1 3" id="KW-0238">DNA-binding</keyword>
<feature type="non-terminal residue" evidence="5">
    <location>
        <position position="81"/>
    </location>
</feature>
<name>A0A0C3Q476_9AGAM</name>
<feature type="DNA-binding region" description="HMG box" evidence="3">
    <location>
        <begin position="11"/>
        <end position="78"/>
    </location>
</feature>
<gene>
    <name evidence="5" type="ORF">M407DRAFT_45069</name>
</gene>
<dbReference type="PROSITE" id="PS50118">
    <property type="entry name" value="HMG_BOX_2"/>
    <property type="match status" value="1"/>
</dbReference>
<evidence type="ECO:0000313" key="6">
    <source>
        <dbReference type="Proteomes" id="UP000054248"/>
    </source>
</evidence>
<reference evidence="5 6" key="1">
    <citation type="submission" date="2014-04" db="EMBL/GenBank/DDBJ databases">
        <authorList>
            <consortium name="DOE Joint Genome Institute"/>
            <person name="Kuo A."/>
            <person name="Girlanda M."/>
            <person name="Perotto S."/>
            <person name="Kohler A."/>
            <person name="Nagy L.G."/>
            <person name="Floudas D."/>
            <person name="Copeland A."/>
            <person name="Barry K.W."/>
            <person name="Cichocki N."/>
            <person name="Veneault-Fourrey C."/>
            <person name="LaButti K."/>
            <person name="Lindquist E.A."/>
            <person name="Lipzen A."/>
            <person name="Lundell T."/>
            <person name="Morin E."/>
            <person name="Murat C."/>
            <person name="Sun H."/>
            <person name="Tunlid A."/>
            <person name="Henrissat B."/>
            <person name="Grigoriev I.V."/>
            <person name="Hibbett D.S."/>
            <person name="Martin F."/>
            <person name="Nordberg H.P."/>
            <person name="Cantor M.N."/>
            <person name="Hua S.X."/>
        </authorList>
    </citation>
    <scope>NUCLEOTIDE SEQUENCE [LARGE SCALE GENOMIC DNA]</scope>
    <source>
        <strain evidence="5 6">MUT 4182</strain>
    </source>
</reference>
<keyword evidence="6" id="KW-1185">Reference proteome</keyword>
<evidence type="ECO:0000256" key="1">
    <source>
        <dbReference type="ARBA" id="ARBA00023125"/>
    </source>
</evidence>